<keyword evidence="7" id="KW-1185">Reference proteome</keyword>
<dbReference type="GO" id="GO:0016798">
    <property type="term" value="F:hydrolase activity, acting on glycosyl bonds"/>
    <property type="evidence" value="ECO:0007669"/>
    <property type="project" value="UniProtKB-KW"/>
</dbReference>
<dbReference type="InterPro" id="IPR003961">
    <property type="entry name" value="FN3_dom"/>
</dbReference>
<gene>
    <name evidence="6" type="ORF">D0Z67_01485</name>
</gene>
<evidence type="ECO:0000256" key="3">
    <source>
        <dbReference type="SAM" id="MobiDB-lite"/>
    </source>
</evidence>
<accession>A0A4P6TPB2</accession>
<dbReference type="PANTHER" id="PTHR46957">
    <property type="entry name" value="CYTOKINE RECEPTOR"/>
    <property type="match status" value="1"/>
</dbReference>
<dbReference type="EMBL" id="CP032229">
    <property type="protein sequence ID" value="QBJ89115.1"/>
    <property type="molecule type" value="Genomic_DNA"/>
</dbReference>
<keyword evidence="2" id="KW-0119">Carbohydrate metabolism</keyword>
<dbReference type="KEGG" id="sseo:D0Z67_01485"/>
<feature type="domain" description="Fibronectin type-III" evidence="5">
    <location>
        <begin position="216"/>
        <end position="312"/>
    </location>
</feature>
<evidence type="ECO:0000256" key="1">
    <source>
        <dbReference type="ARBA" id="ARBA00023295"/>
    </source>
</evidence>
<dbReference type="InterPro" id="IPR050713">
    <property type="entry name" value="RTP_Phos/Ushers"/>
</dbReference>
<dbReference type="CDD" id="cd00063">
    <property type="entry name" value="FN3"/>
    <property type="match status" value="3"/>
</dbReference>
<keyword evidence="1" id="KW-0326">Glycosidase</keyword>
<keyword evidence="1" id="KW-0378">Hydrolase</keyword>
<feature type="signal peptide" evidence="4">
    <location>
        <begin position="1"/>
        <end position="17"/>
    </location>
</feature>
<evidence type="ECO:0000256" key="4">
    <source>
        <dbReference type="SAM" id="SignalP"/>
    </source>
</evidence>
<protein>
    <submittedName>
        <fullName evidence="6">Fibronectin type III domain-containing protein</fullName>
    </submittedName>
</protein>
<organism evidence="6 7">
    <name type="scientific">Streptomyces seoulensis</name>
    <dbReference type="NCBI Taxonomy" id="73044"/>
    <lineage>
        <taxon>Bacteria</taxon>
        <taxon>Bacillati</taxon>
        <taxon>Actinomycetota</taxon>
        <taxon>Actinomycetes</taxon>
        <taxon>Kitasatosporales</taxon>
        <taxon>Streptomycetaceae</taxon>
        <taxon>Streptomyces</taxon>
    </lineage>
</organism>
<evidence type="ECO:0000313" key="7">
    <source>
        <dbReference type="Proteomes" id="UP000292547"/>
    </source>
</evidence>
<name>A0A4P6TPB2_STRSO</name>
<feature type="domain" description="Fibronectin type-III" evidence="5">
    <location>
        <begin position="27"/>
        <end position="112"/>
    </location>
</feature>
<dbReference type="SUPFAM" id="SSF49265">
    <property type="entry name" value="Fibronectin type III"/>
    <property type="match status" value="2"/>
</dbReference>
<keyword evidence="4" id="KW-0732">Signal</keyword>
<dbReference type="Proteomes" id="UP000292547">
    <property type="component" value="Chromosome"/>
</dbReference>
<keyword evidence="2" id="KW-0624">Polysaccharide degradation</keyword>
<feature type="domain" description="Fibronectin type-III" evidence="5">
    <location>
        <begin position="122"/>
        <end position="209"/>
    </location>
</feature>
<dbReference type="InterPro" id="IPR036116">
    <property type="entry name" value="FN3_sf"/>
</dbReference>
<reference evidence="6 7" key="1">
    <citation type="submission" date="2018-08" db="EMBL/GenBank/DDBJ databases">
        <title>The complete genome sequence of Streptomyces seoulensis, a pioneer strain for nickel superoxide dismutase discovery.</title>
        <authorList>
            <person name="Shin J."/>
            <person name="Lee J.-S."/>
            <person name="Lee E.-J."/>
            <person name="Youn H.-D."/>
        </authorList>
    </citation>
    <scope>NUCLEOTIDE SEQUENCE [LARGE SCALE GENOMIC DNA]</scope>
    <source>
        <strain evidence="6 7">KCTC 9819</strain>
    </source>
</reference>
<proteinExistence type="predicted"/>
<dbReference type="InterPro" id="IPR013783">
    <property type="entry name" value="Ig-like_fold"/>
</dbReference>
<dbReference type="PANTHER" id="PTHR46957:SF3">
    <property type="entry name" value="CYTOKINE RECEPTOR"/>
    <property type="match status" value="1"/>
</dbReference>
<dbReference type="PROSITE" id="PS50853">
    <property type="entry name" value="FN3"/>
    <property type="match status" value="3"/>
</dbReference>
<feature type="chain" id="PRO_5039288264" evidence="4">
    <location>
        <begin position="18"/>
        <end position="312"/>
    </location>
</feature>
<evidence type="ECO:0000313" key="6">
    <source>
        <dbReference type="EMBL" id="QBJ89115.1"/>
    </source>
</evidence>
<dbReference type="SMART" id="SM00060">
    <property type="entry name" value="FN3"/>
    <property type="match status" value="3"/>
</dbReference>
<dbReference type="AlphaFoldDB" id="A0A4P6TPB2"/>
<dbReference type="OrthoDB" id="4320050at2"/>
<sequence>MPLCAALLLASCGTAGGASDEGPAPGAPARVTAEAGSATSVHVMWNAAGSGVHAYEVYRGPTKVTEVPAAQHMVDVPRLRPSTMYAFTVRARSAGGRLGPPSREVRARTPAYVAADHVAPSRPGRVTGKVVDGRAVQLSWAAAHDDRGVRSYAIQQGGVGIHVVGGAQTATVVTGLRPGTRYAFTVRAQDAAGNLSPASTPVRLTTPGAGDHRGTMPTGFDVVSRRTAGSYYLDLSWDPPDVDGVITEYQIRLDGDTDSSLVWGGTPPTGRARHSLYAGQKAGETHRVRLRARLPDGTWGGFSAERTVTTGR</sequence>
<dbReference type="GO" id="GO:0000272">
    <property type="term" value="P:polysaccharide catabolic process"/>
    <property type="evidence" value="ECO:0007669"/>
    <property type="project" value="UniProtKB-KW"/>
</dbReference>
<evidence type="ECO:0000256" key="2">
    <source>
        <dbReference type="ARBA" id="ARBA00023326"/>
    </source>
</evidence>
<evidence type="ECO:0000259" key="5">
    <source>
        <dbReference type="PROSITE" id="PS50853"/>
    </source>
</evidence>
<feature type="region of interest" description="Disordered" evidence="3">
    <location>
        <begin position="195"/>
        <end position="215"/>
    </location>
</feature>
<dbReference type="GO" id="GO:0016020">
    <property type="term" value="C:membrane"/>
    <property type="evidence" value="ECO:0007669"/>
    <property type="project" value="UniProtKB-SubCell"/>
</dbReference>
<dbReference type="Pfam" id="PF00041">
    <property type="entry name" value="fn3"/>
    <property type="match status" value="2"/>
</dbReference>
<dbReference type="STRING" id="73044.GCA_000725795_02198"/>
<dbReference type="Gene3D" id="2.60.40.10">
    <property type="entry name" value="Immunoglobulins"/>
    <property type="match status" value="3"/>
</dbReference>